<organism evidence="1 2">
    <name type="scientific">Onchocerca flexuosa</name>
    <dbReference type="NCBI Taxonomy" id="387005"/>
    <lineage>
        <taxon>Eukaryota</taxon>
        <taxon>Metazoa</taxon>
        <taxon>Ecdysozoa</taxon>
        <taxon>Nematoda</taxon>
        <taxon>Chromadorea</taxon>
        <taxon>Rhabditida</taxon>
        <taxon>Spirurina</taxon>
        <taxon>Spiruromorpha</taxon>
        <taxon>Filarioidea</taxon>
        <taxon>Onchocercidae</taxon>
        <taxon>Onchocerca</taxon>
    </lineage>
</organism>
<protein>
    <submittedName>
        <fullName evidence="1">Uncharacterized protein</fullName>
    </submittedName>
</protein>
<dbReference type="Proteomes" id="UP000242913">
    <property type="component" value="Unassembled WGS sequence"/>
</dbReference>
<name>A0A238BS47_9BILA</name>
<keyword evidence="2" id="KW-1185">Reference proteome</keyword>
<dbReference type="EMBL" id="KZ270025">
    <property type="protein sequence ID" value="OZC07696.1"/>
    <property type="molecule type" value="Genomic_DNA"/>
</dbReference>
<gene>
    <name evidence="1" type="ORF">X798_05332</name>
</gene>
<proteinExistence type="predicted"/>
<evidence type="ECO:0000313" key="2">
    <source>
        <dbReference type="Proteomes" id="UP000242913"/>
    </source>
</evidence>
<dbReference type="AlphaFoldDB" id="A0A238BS47"/>
<reference evidence="1 2" key="1">
    <citation type="submission" date="2015-12" db="EMBL/GenBank/DDBJ databases">
        <title>Draft genome of the nematode, Onchocerca flexuosa.</title>
        <authorList>
            <person name="Mitreva M."/>
        </authorList>
    </citation>
    <scope>NUCLEOTIDE SEQUENCE [LARGE SCALE GENOMIC DNA]</scope>
    <source>
        <strain evidence="1">Red Deer</strain>
    </source>
</reference>
<evidence type="ECO:0000313" key="1">
    <source>
        <dbReference type="EMBL" id="OZC07696.1"/>
    </source>
</evidence>
<sequence length="47" mass="5753">MNQYFDTVFDIAMSDIVRIFQKCHMKVHNCKWHSNDTELSAYRLDYH</sequence>
<accession>A0A238BS47</accession>